<evidence type="ECO:0000256" key="2">
    <source>
        <dbReference type="SAM" id="MobiDB-lite"/>
    </source>
</evidence>
<dbReference type="Pfam" id="PF01551">
    <property type="entry name" value="Peptidase_M23"/>
    <property type="match status" value="1"/>
</dbReference>
<dbReference type="SUPFAM" id="SSF51261">
    <property type="entry name" value="Duplicated hybrid motif"/>
    <property type="match status" value="1"/>
</dbReference>
<feature type="domain" description="M23ase beta-sheet core" evidence="4">
    <location>
        <begin position="156"/>
        <end position="251"/>
    </location>
</feature>
<feature type="compositionally biased region" description="Low complexity" evidence="2">
    <location>
        <begin position="43"/>
        <end position="54"/>
    </location>
</feature>
<keyword evidence="3" id="KW-1133">Transmembrane helix</keyword>
<dbReference type="Gene3D" id="2.70.70.10">
    <property type="entry name" value="Glucose Permease (Domain IIA)"/>
    <property type="match status" value="1"/>
</dbReference>
<dbReference type="GO" id="GO:0004222">
    <property type="term" value="F:metalloendopeptidase activity"/>
    <property type="evidence" value="ECO:0007669"/>
    <property type="project" value="TreeGrafter"/>
</dbReference>
<dbReference type="EMBL" id="AP027925">
    <property type="protein sequence ID" value="BED92915.1"/>
    <property type="molecule type" value="Genomic_DNA"/>
</dbReference>
<keyword evidence="1" id="KW-0732">Signal</keyword>
<dbReference type="InterPro" id="IPR011055">
    <property type="entry name" value="Dup_hybrid_motif"/>
</dbReference>
<dbReference type="KEGG" id="ptrh:RsTaC01_0833"/>
<dbReference type="PANTHER" id="PTHR21666:SF289">
    <property type="entry name" value="L-ALA--D-GLU ENDOPEPTIDASE"/>
    <property type="match status" value="1"/>
</dbReference>
<organism evidence="5">
    <name type="scientific">Candidatus Paraimprobicoccus trichonymphae</name>
    <dbReference type="NCBI Taxonomy" id="3033793"/>
    <lineage>
        <taxon>Bacteria</taxon>
        <taxon>Bacillati</taxon>
        <taxon>Bacillota</taxon>
        <taxon>Clostridia</taxon>
        <taxon>Candidatus Paraimprobicoccus</taxon>
    </lineage>
</organism>
<name>A0AA48ICE1_9FIRM</name>
<dbReference type="InterPro" id="IPR050570">
    <property type="entry name" value="Cell_wall_metabolism_enzyme"/>
</dbReference>
<proteinExistence type="predicted"/>
<dbReference type="PANTHER" id="PTHR21666">
    <property type="entry name" value="PEPTIDASE-RELATED"/>
    <property type="match status" value="1"/>
</dbReference>
<feature type="transmembrane region" description="Helical" evidence="3">
    <location>
        <begin position="12"/>
        <end position="32"/>
    </location>
</feature>
<evidence type="ECO:0000256" key="3">
    <source>
        <dbReference type="SAM" id="Phobius"/>
    </source>
</evidence>
<feature type="region of interest" description="Disordered" evidence="2">
    <location>
        <begin position="43"/>
        <end position="62"/>
    </location>
</feature>
<accession>A0AA48ICE1</accession>
<dbReference type="AlphaFoldDB" id="A0AA48ICE1"/>
<keyword evidence="3" id="KW-0812">Transmembrane</keyword>
<evidence type="ECO:0000259" key="4">
    <source>
        <dbReference type="Pfam" id="PF01551"/>
    </source>
</evidence>
<reference evidence="5" key="1">
    <citation type="journal article" date="2023" name="ISME J.">
        <title>Emergence of putative energy parasites within Clostridia revealed by genome analysis of a novel endosymbiotic clade.</title>
        <authorList>
            <person name="Takahashi K."/>
            <person name="Kuwahara H."/>
            <person name="Horikawa Y."/>
            <person name="Izawa K."/>
            <person name="Kato D."/>
            <person name="Inagaki T."/>
            <person name="Yuki M."/>
            <person name="Ohkuma M."/>
            <person name="Hongoh Y."/>
        </authorList>
    </citation>
    <scope>NUCLEOTIDE SEQUENCE</scope>
    <source>
        <strain evidence="5">RsTa-C01</strain>
    </source>
</reference>
<keyword evidence="3" id="KW-0472">Membrane</keyword>
<dbReference type="CDD" id="cd12797">
    <property type="entry name" value="M23_peptidase"/>
    <property type="match status" value="1"/>
</dbReference>
<dbReference type="Proteomes" id="UP001335720">
    <property type="component" value="Chromosome"/>
</dbReference>
<dbReference type="InterPro" id="IPR016047">
    <property type="entry name" value="M23ase_b-sheet_dom"/>
</dbReference>
<protein>
    <submittedName>
        <fullName evidence="5">M23 family peptidase</fullName>
    </submittedName>
</protein>
<evidence type="ECO:0000313" key="5">
    <source>
        <dbReference type="EMBL" id="BED92915.1"/>
    </source>
</evidence>
<gene>
    <name evidence="5" type="ORF">RsTaC01_0833</name>
</gene>
<sequence>MGDINLNKKSKGFYFISSLFVLIVIAVAWSFYLNLKDNTVSDKQNISSKSNSKQVLTEEDSDNLINEYDDNESFIDFKKEEKNTSDITNLKRPVRTEKKLSSLRSRIRSNDNKNDTLAVSSNKIEKLLVVYPTNEEIVKEFSKDPVYFETMNDFRAHDGTDFKADEGSMIRSITDGKVLSIDEDPLRGNTIIIEHKIKDNEYIVSYSGLGSDSLVKKDESVKTGQELGCIKIVPSEIELGSHLHITIQDKKTNDFLDPAQVLSENRS</sequence>
<evidence type="ECO:0000256" key="1">
    <source>
        <dbReference type="ARBA" id="ARBA00022729"/>
    </source>
</evidence>